<reference evidence="3 4" key="1">
    <citation type="submission" date="2015-08" db="EMBL/GenBank/DDBJ databases">
        <title>The genome of the Asian arowana (Scleropages formosus).</title>
        <authorList>
            <person name="Tan M.H."/>
            <person name="Gan H.M."/>
            <person name="Croft L.J."/>
            <person name="Austin C.M."/>
        </authorList>
    </citation>
    <scope>NUCLEOTIDE SEQUENCE [LARGE SCALE GENOMIC DNA]</scope>
    <source>
        <strain evidence="3">Aro1</strain>
    </source>
</reference>
<dbReference type="PROSITE" id="PS51788">
    <property type="entry name" value="CULT"/>
    <property type="match status" value="1"/>
</dbReference>
<dbReference type="Gene3D" id="2.170.150.20">
    <property type="entry name" value="Peptide methionine sulfoxide reductase"/>
    <property type="match status" value="1"/>
</dbReference>
<dbReference type="PROSITE" id="PS51257">
    <property type="entry name" value="PROKAR_LIPOPROTEIN"/>
    <property type="match status" value="1"/>
</dbReference>
<dbReference type="InterPro" id="IPR034750">
    <property type="entry name" value="CULT"/>
</dbReference>
<keyword evidence="1" id="KW-0732">Signal</keyword>
<organism evidence="3 4">
    <name type="scientific">Scleropages formosus</name>
    <name type="common">Asian bonytongue</name>
    <name type="synonym">Osteoglossum formosum</name>
    <dbReference type="NCBI Taxonomy" id="113540"/>
    <lineage>
        <taxon>Eukaryota</taxon>
        <taxon>Metazoa</taxon>
        <taxon>Chordata</taxon>
        <taxon>Craniata</taxon>
        <taxon>Vertebrata</taxon>
        <taxon>Euteleostomi</taxon>
        <taxon>Actinopterygii</taxon>
        <taxon>Neopterygii</taxon>
        <taxon>Teleostei</taxon>
        <taxon>Osteoglossocephala</taxon>
        <taxon>Osteoglossomorpha</taxon>
        <taxon>Osteoglossiformes</taxon>
        <taxon>Osteoglossidae</taxon>
        <taxon>Scleropages</taxon>
    </lineage>
</organism>
<proteinExistence type="predicted"/>
<dbReference type="CDD" id="cd15777">
    <property type="entry name" value="CRBN_C_like"/>
    <property type="match status" value="1"/>
</dbReference>
<comment type="caution">
    <text evidence="3">The sequence shown here is derived from an EMBL/GenBank/DDBJ whole genome shotgun (WGS) entry which is preliminary data.</text>
</comment>
<accession>A0A0P7UHA7</accession>
<gene>
    <name evidence="3" type="ORF">Z043_113770</name>
</gene>
<dbReference type="EMBL" id="JARO02004949">
    <property type="protein sequence ID" value="KPP67621.1"/>
    <property type="molecule type" value="Genomic_DNA"/>
</dbReference>
<feature type="domain" description="CULT" evidence="2">
    <location>
        <begin position="37"/>
        <end position="167"/>
    </location>
</feature>
<feature type="chain" id="PRO_5006143294" description="CULT domain-containing protein" evidence="1">
    <location>
        <begin position="31"/>
        <end position="181"/>
    </location>
</feature>
<evidence type="ECO:0000313" key="3">
    <source>
        <dbReference type="EMBL" id="KPP67621.1"/>
    </source>
</evidence>
<evidence type="ECO:0000313" key="4">
    <source>
        <dbReference type="Proteomes" id="UP000034805"/>
    </source>
</evidence>
<name>A0A0P7UHA7_SCLFO</name>
<feature type="signal peptide" evidence="1">
    <location>
        <begin position="1"/>
        <end position="30"/>
    </location>
</feature>
<protein>
    <recommendedName>
        <fullName evidence="2">CULT domain-containing protein</fullName>
    </recommendedName>
</protein>
<dbReference type="AlphaFoldDB" id="A0A0P7UHA7"/>
<sequence length="181" mass="20015">MTRAACRSVNAPALGCVLVWLSCLLAPCRPCGAPGRSDLLLCRSCGHEVALGSAASFVESRVALSHRNVTALGGRRVPVQLFENPQGFRFEVVTFRAARVRKHWPADARFTWYPGFSWAVATCPQCSAHLGWAFQPSDWPETVTERRFEESNKTFVALIVDSLLPENFASTLLMTPKSFRS</sequence>
<evidence type="ECO:0000256" key="1">
    <source>
        <dbReference type="SAM" id="SignalP"/>
    </source>
</evidence>
<evidence type="ECO:0000259" key="2">
    <source>
        <dbReference type="PROSITE" id="PS51788"/>
    </source>
</evidence>
<dbReference type="Proteomes" id="UP000034805">
    <property type="component" value="Unassembled WGS sequence"/>
</dbReference>